<organism evidence="2 3">
    <name type="scientific">Brachionus calyciflorus</name>
    <dbReference type="NCBI Taxonomy" id="104777"/>
    <lineage>
        <taxon>Eukaryota</taxon>
        <taxon>Metazoa</taxon>
        <taxon>Spiralia</taxon>
        <taxon>Gnathifera</taxon>
        <taxon>Rotifera</taxon>
        <taxon>Eurotatoria</taxon>
        <taxon>Monogononta</taxon>
        <taxon>Pseudotrocha</taxon>
        <taxon>Ploima</taxon>
        <taxon>Brachionidae</taxon>
        <taxon>Brachionus</taxon>
    </lineage>
</organism>
<comment type="caution">
    <text evidence="2">The sequence shown here is derived from an EMBL/GenBank/DDBJ whole genome shotgun (WGS) entry which is preliminary data.</text>
</comment>
<dbReference type="Proteomes" id="UP000663879">
    <property type="component" value="Unassembled WGS sequence"/>
</dbReference>
<feature type="compositionally biased region" description="Polar residues" evidence="1">
    <location>
        <begin position="7"/>
        <end position="21"/>
    </location>
</feature>
<accession>A0A814SKQ9</accession>
<dbReference type="EMBL" id="CAJNOC010011631">
    <property type="protein sequence ID" value="CAF1149405.1"/>
    <property type="molecule type" value="Genomic_DNA"/>
</dbReference>
<reference evidence="2" key="1">
    <citation type="submission" date="2021-02" db="EMBL/GenBank/DDBJ databases">
        <authorList>
            <person name="Nowell W R."/>
        </authorList>
    </citation>
    <scope>NUCLEOTIDE SEQUENCE</scope>
    <source>
        <strain evidence="2">Ploen Becks lab</strain>
    </source>
</reference>
<gene>
    <name evidence="2" type="ORF">OXX778_LOCUS23227</name>
</gene>
<evidence type="ECO:0000313" key="3">
    <source>
        <dbReference type="Proteomes" id="UP000663879"/>
    </source>
</evidence>
<sequence>MPETRQRNAVQNISSELVQESTNEDDETFEPNHYYLAQLQRSKSSLLIRRINRVIAN</sequence>
<feature type="region of interest" description="Disordered" evidence="1">
    <location>
        <begin position="1"/>
        <end position="26"/>
    </location>
</feature>
<protein>
    <submittedName>
        <fullName evidence="2">Uncharacterized protein</fullName>
    </submittedName>
</protein>
<dbReference type="AlphaFoldDB" id="A0A814SKQ9"/>
<evidence type="ECO:0000313" key="2">
    <source>
        <dbReference type="EMBL" id="CAF1149405.1"/>
    </source>
</evidence>
<evidence type="ECO:0000256" key="1">
    <source>
        <dbReference type="SAM" id="MobiDB-lite"/>
    </source>
</evidence>
<proteinExistence type="predicted"/>
<keyword evidence="3" id="KW-1185">Reference proteome</keyword>
<name>A0A814SKQ9_9BILA</name>
<feature type="non-terminal residue" evidence="2">
    <location>
        <position position="57"/>
    </location>
</feature>